<keyword evidence="2" id="KW-0732">Signal</keyword>
<evidence type="ECO:0000313" key="4">
    <source>
        <dbReference type="Proteomes" id="UP000295781"/>
    </source>
</evidence>
<gene>
    <name evidence="3" type="ORF">SOCEGT47_004570</name>
</gene>
<dbReference type="AlphaFoldDB" id="A0A4P2PTX2"/>
<organism evidence="3 4">
    <name type="scientific">Sorangium cellulosum</name>
    <name type="common">Polyangium cellulosum</name>
    <dbReference type="NCBI Taxonomy" id="56"/>
    <lineage>
        <taxon>Bacteria</taxon>
        <taxon>Pseudomonadati</taxon>
        <taxon>Myxococcota</taxon>
        <taxon>Polyangia</taxon>
        <taxon>Polyangiales</taxon>
        <taxon>Polyangiaceae</taxon>
        <taxon>Sorangium</taxon>
    </lineage>
</organism>
<dbReference type="OrthoDB" id="5507448at2"/>
<feature type="compositionally biased region" description="Gly residues" evidence="1">
    <location>
        <begin position="39"/>
        <end position="52"/>
    </location>
</feature>
<feature type="signal peptide" evidence="2">
    <location>
        <begin position="1"/>
        <end position="23"/>
    </location>
</feature>
<name>A0A4P2PTX2_SORCE</name>
<dbReference type="PROSITE" id="PS51257">
    <property type="entry name" value="PROKAR_LIPOPROTEIN"/>
    <property type="match status" value="1"/>
</dbReference>
<dbReference type="Proteomes" id="UP000295781">
    <property type="component" value="Chromosome"/>
</dbReference>
<sequence>MWKNQYLLAMAICAGALTTSAMGCELIATVDRSRIQGAGGGGVGGGGGGGGEDVSCSDETKNGDETDVDCGGGDCPKCEIAKACDEADDCESGFCADGVCCDAACDSDCDACTAALKESGEDDGTCGPSKAETECGELTCADGVQTEPGTCDGESTECVPGATTECETFACDPDANACFTTCAEDANCATCHTCTDDGECELAEAGATGLGCEEDQACNATGECKAANGQECTAPEDCGSGNCVDGVCCDTACDGTCMACNVAESAGTCSPIALGGEDADNCEATQVCDGEGACKLKPREACTDDAECASNNCLDTGDVCGPIPTTPAPEP</sequence>
<evidence type="ECO:0000313" key="3">
    <source>
        <dbReference type="EMBL" id="AUX20000.1"/>
    </source>
</evidence>
<protein>
    <recommendedName>
        <fullName evidence="5">Secreted protein</fullName>
    </recommendedName>
</protein>
<proteinExistence type="predicted"/>
<feature type="chain" id="PRO_5020226427" description="Secreted protein" evidence="2">
    <location>
        <begin position="24"/>
        <end position="331"/>
    </location>
</feature>
<reference evidence="3 4" key="1">
    <citation type="submission" date="2015-09" db="EMBL/GenBank/DDBJ databases">
        <title>Sorangium comparison.</title>
        <authorList>
            <person name="Zaburannyi N."/>
            <person name="Bunk B."/>
            <person name="Overmann J."/>
            <person name="Mueller R."/>
        </authorList>
    </citation>
    <scope>NUCLEOTIDE SEQUENCE [LARGE SCALE GENOMIC DNA]</scope>
    <source>
        <strain evidence="3 4">So ceGT47</strain>
    </source>
</reference>
<feature type="region of interest" description="Disordered" evidence="1">
    <location>
        <begin position="39"/>
        <end position="66"/>
    </location>
</feature>
<dbReference type="EMBL" id="CP012670">
    <property type="protein sequence ID" value="AUX20000.1"/>
    <property type="molecule type" value="Genomic_DNA"/>
</dbReference>
<evidence type="ECO:0000256" key="1">
    <source>
        <dbReference type="SAM" id="MobiDB-lite"/>
    </source>
</evidence>
<evidence type="ECO:0008006" key="5">
    <source>
        <dbReference type="Google" id="ProtNLM"/>
    </source>
</evidence>
<dbReference type="RefSeq" id="WP_129344860.1">
    <property type="nucleotide sequence ID" value="NZ_CP012670.1"/>
</dbReference>
<evidence type="ECO:0000256" key="2">
    <source>
        <dbReference type="SAM" id="SignalP"/>
    </source>
</evidence>
<accession>A0A4P2PTX2</accession>